<evidence type="ECO:0000256" key="1">
    <source>
        <dbReference type="SAM" id="SignalP"/>
    </source>
</evidence>
<dbReference type="InterPro" id="IPR011990">
    <property type="entry name" value="TPR-like_helical_dom_sf"/>
</dbReference>
<proteinExistence type="predicted"/>
<feature type="chain" id="PRO_5011509264" evidence="1">
    <location>
        <begin position="20"/>
        <end position="404"/>
    </location>
</feature>
<evidence type="ECO:0000313" key="2">
    <source>
        <dbReference type="EMBL" id="SEV83456.1"/>
    </source>
</evidence>
<evidence type="ECO:0000313" key="3">
    <source>
        <dbReference type="Proteomes" id="UP000199373"/>
    </source>
</evidence>
<reference evidence="2 3" key="1">
    <citation type="submission" date="2016-10" db="EMBL/GenBank/DDBJ databases">
        <authorList>
            <person name="de Groot N.N."/>
        </authorList>
    </citation>
    <scope>NUCLEOTIDE SEQUENCE [LARGE SCALE GENOMIC DNA]</scope>
    <source>
        <strain evidence="2 3">TC2-24</strain>
    </source>
</reference>
<gene>
    <name evidence="2" type="ORF">SAMN04487850_0336</name>
</gene>
<feature type="signal peptide" evidence="1">
    <location>
        <begin position="1"/>
        <end position="19"/>
    </location>
</feature>
<keyword evidence="3" id="KW-1185">Reference proteome</keyword>
<dbReference type="AlphaFoldDB" id="A0A1I0M6V4"/>
<name>A0A1I0M6V4_9BACT</name>
<protein>
    <submittedName>
        <fullName evidence="2">Uncharacterized protein</fullName>
    </submittedName>
</protein>
<organism evidence="2 3">
    <name type="scientific">Prevotella aff. ruminicola Tc2-24</name>
    <dbReference type="NCBI Taxonomy" id="81582"/>
    <lineage>
        <taxon>Bacteria</taxon>
        <taxon>Pseudomonadati</taxon>
        <taxon>Bacteroidota</taxon>
        <taxon>Bacteroidia</taxon>
        <taxon>Bacteroidales</taxon>
        <taxon>Prevotellaceae</taxon>
        <taxon>Prevotella</taxon>
    </lineage>
</organism>
<dbReference type="Gene3D" id="1.25.40.10">
    <property type="entry name" value="Tetratricopeptide repeat domain"/>
    <property type="match status" value="1"/>
</dbReference>
<dbReference type="RefSeq" id="WP_091899425.1">
    <property type="nucleotide sequence ID" value="NZ_FOIQ01000001.1"/>
</dbReference>
<dbReference type="Proteomes" id="UP000199373">
    <property type="component" value="Unassembled WGS sequence"/>
</dbReference>
<sequence>MKKLMMMAMMLVASATTFAGDSDALKAILKAKTYAEAEQLVKSSLGQLANDAEKAKAYNKLVDLAMAAFNEQSTIQTENQIAKQMGKEEKPIDENAMSEAAYNAVVYGIECDKYDQLPNEKGKVAPKFAKNNAMRLWLAPRNQLVNAGQNALTAKDNANARRFWQLFAESDAAPLFKECDRTQQAPFFGQVARFAAIFAYQDKDIEKALQLADVAMKDTAEFENALNLKLEILGNGLTTKEDSVKYVDNLKAIYAEHKVNGVMEKLYNVLMGLGEKAAANQLLDDALAADPNNFVALADKGMGLLSENPAEAVTYLKKAYELKPDNALLATYAATALSMQAQTLEDPAQKKALYTEAIKYYDKAKELDPDRLQANWGYNRYNAYYNLYGEDAPETKQAEADYKN</sequence>
<accession>A0A1I0M6V4</accession>
<dbReference type="EMBL" id="FOIQ01000001">
    <property type="protein sequence ID" value="SEV83456.1"/>
    <property type="molecule type" value="Genomic_DNA"/>
</dbReference>
<keyword evidence="1" id="KW-0732">Signal</keyword>
<dbReference type="SUPFAM" id="SSF48452">
    <property type="entry name" value="TPR-like"/>
    <property type="match status" value="1"/>
</dbReference>